<dbReference type="AlphaFoldDB" id="A0A7J6BLG8"/>
<name>A0A7J6BLG8_9TELE</name>
<dbReference type="EMBL" id="JAAMOB010000024">
    <property type="protein sequence ID" value="KAF4095804.1"/>
    <property type="molecule type" value="Genomic_DNA"/>
</dbReference>
<comment type="caution">
    <text evidence="1">The sequence shown here is derived from an EMBL/GenBank/DDBJ whole genome shotgun (WGS) entry which is preliminary data.</text>
</comment>
<reference evidence="1 2" key="1">
    <citation type="submission" date="2020-04" db="EMBL/GenBank/DDBJ databases">
        <title>Chromosome-level genome assembly of a cyprinid fish Onychostoma macrolepis by integration of Nanopore Sequencing, Bionano and Hi-C technology.</title>
        <authorList>
            <person name="Wang D."/>
        </authorList>
    </citation>
    <scope>NUCLEOTIDE SEQUENCE [LARGE SCALE GENOMIC DNA]</scope>
    <source>
        <strain evidence="1">SWU-2019</strain>
        <tissue evidence="1">Muscle</tissue>
    </source>
</reference>
<protein>
    <submittedName>
        <fullName evidence="1">Uncharacterized protein</fullName>
    </submittedName>
</protein>
<gene>
    <name evidence="1" type="ORF">G5714_023407</name>
</gene>
<organism evidence="1 2">
    <name type="scientific">Onychostoma macrolepis</name>
    <dbReference type="NCBI Taxonomy" id="369639"/>
    <lineage>
        <taxon>Eukaryota</taxon>
        <taxon>Metazoa</taxon>
        <taxon>Chordata</taxon>
        <taxon>Craniata</taxon>
        <taxon>Vertebrata</taxon>
        <taxon>Euteleostomi</taxon>
        <taxon>Actinopterygii</taxon>
        <taxon>Neopterygii</taxon>
        <taxon>Teleostei</taxon>
        <taxon>Ostariophysi</taxon>
        <taxon>Cypriniformes</taxon>
        <taxon>Cyprinidae</taxon>
        <taxon>Acrossocheilinae</taxon>
        <taxon>Onychostoma</taxon>
    </lineage>
</organism>
<evidence type="ECO:0000313" key="1">
    <source>
        <dbReference type="EMBL" id="KAF4095804.1"/>
    </source>
</evidence>
<evidence type="ECO:0000313" key="2">
    <source>
        <dbReference type="Proteomes" id="UP000579812"/>
    </source>
</evidence>
<proteinExistence type="predicted"/>
<keyword evidence="2" id="KW-1185">Reference proteome</keyword>
<accession>A0A7J6BLG8</accession>
<dbReference type="Proteomes" id="UP000579812">
    <property type="component" value="Unassembled WGS sequence"/>
</dbReference>
<sequence length="76" mass="8155">MSVKGSGTVPVKECQYLTDRTSIREGISIGIADHGDGGLEIVVAVHEKKASNSNLRSLVHNCIFVVSVLILEPLRP</sequence>